<gene>
    <name evidence="6" type="ORF">FRX31_013448</name>
</gene>
<sequence>MESGFCFTDTENCGPVGMINEPRKTSLGSAARKKLSDITNSMQHLKSPNQQEKPTRISFTAKEYIEQLQKENVALRQLVQERNKILELTGVEITKMRINMQKLQQQNRLLAQANSQLTMEHTLDKDRLKTLQHELCCRGNLILVKDMELQERVATKPCQKPCIAKKSGKKKVEAVEDGGDDNKPCNLNRRRQSRIKSMGSSDVEEHLDAQEGANRRRQSRIQPLGSSAVEEQGQIEEKADDKSEDVKEKPVPAHGDDIKPSSLSKRRHSRIQSLVSSAVKEQVTAKEKSKDKRKSAACINYEQREATDEKSNSKRICLRRQSARFKPEQVEPTEDLFEIEDANFLPSTSLDEGMPNGSASSTTDEGNERKIELDSDTPACRRSSIGRPARRAAEKVQSYKEKPLNIKMRRPN</sequence>
<feature type="compositionally biased region" description="Basic and acidic residues" evidence="4">
    <location>
        <begin position="391"/>
        <end position="404"/>
    </location>
</feature>
<proteinExistence type="inferred from homology"/>
<accession>A0A7J6WHR4</accession>
<protein>
    <submittedName>
        <fullName evidence="6">Shugoshin-1 like</fullName>
    </submittedName>
</protein>
<evidence type="ECO:0000313" key="6">
    <source>
        <dbReference type="EMBL" id="KAF5196966.1"/>
    </source>
</evidence>
<dbReference type="GO" id="GO:0005634">
    <property type="term" value="C:nucleus"/>
    <property type="evidence" value="ECO:0007669"/>
    <property type="project" value="InterPro"/>
</dbReference>
<dbReference type="AlphaFoldDB" id="A0A7J6WHR4"/>
<evidence type="ECO:0000256" key="1">
    <source>
        <dbReference type="ARBA" id="ARBA00010845"/>
    </source>
</evidence>
<keyword evidence="7" id="KW-1185">Reference proteome</keyword>
<feature type="region of interest" description="Disordered" evidence="4">
    <location>
        <begin position="163"/>
        <end position="314"/>
    </location>
</feature>
<reference evidence="6 7" key="1">
    <citation type="submission" date="2020-06" db="EMBL/GenBank/DDBJ databases">
        <title>Transcriptomic and genomic resources for Thalictrum thalictroides and T. hernandezii: Facilitating candidate gene discovery in an emerging model plant lineage.</title>
        <authorList>
            <person name="Arias T."/>
            <person name="Riano-Pachon D.M."/>
            <person name="Di Stilio V.S."/>
        </authorList>
    </citation>
    <scope>NUCLEOTIDE SEQUENCE [LARGE SCALE GENOMIC DNA]</scope>
    <source>
        <strain evidence="7">cv. WT478/WT964</strain>
        <tissue evidence="6">Leaves</tissue>
    </source>
</reference>
<keyword evidence="3" id="KW-0175">Coiled coil</keyword>
<dbReference type="GO" id="GO:0034090">
    <property type="term" value="P:maintenance of meiotic sister chromatid cohesion"/>
    <property type="evidence" value="ECO:0007669"/>
    <property type="project" value="InterPro"/>
</dbReference>
<dbReference type="PANTHER" id="PTHR34373">
    <property type="entry name" value="SHUGOSHIN 2"/>
    <property type="match status" value="1"/>
</dbReference>
<dbReference type="PANTHER" id="PTHR34373:SF9">
    <property type="entry name" value="SHUGOSHIN 2"/>
    <property type="match status" value="1"/>
</dbReference>
<feature type="compositionally biased region" description="Basic and acidic residues" evidence="4">
    <location>
        <begin position="235"/>
        <end position="259"/>
    </location>
</feature>
<feature type="coiled-coil region" evidence="3">
    <location>
        <begin position="61"/>
        <end position="120"/>
    </location>
</feature>
<dbReference type="InterPro" id="IPR011515">
    <property type="entry name" value="Shugoshin_C"/>
</dbReference>
<dbReference type="GO" id="GO:0000775">
    <property type="term" value="C:chromosome, centromeric region"/>
    <property type="evidence" value="ECO:0007669"/>
    <property type="project" value="InterPro"/>
</dbReference>
<feature type="domain" description="Shugoshin C-terminal" evidence="5">
    <location>
        <begin position="386"/>
        <end position="410"/>
    </location>
</feature>
<dbReference type="EMBL" id="JABWDY010015278">
    <property type="protein sequence ID" value="KAF5196966.1"/>
    <property type="molecule type" value="Genomic_DNA"/>
</dbReference>
<feature type="compositionally biased region" description="Basic and acidic residues" evidence="4">
    <location>
        <begin position="302"/>
        <end position="312"/>
    </location>
</feature>
<evidence type="ECO:0000256" key="4">
    <source>
        <dbReference type="SAM" id="MobiDB-lite"/>
    </source>
</evidence>
<evidence type="ECO:0000256" key="3">
    <source>
        <dbReference type="SAM" id="Coils"/>
    </source>
</evidence>
<dbReference type="GO" id="GO:0045144">
    <property type="term" value="P:meiotic sister chromatid segregation"/>
    <property type="evidence" value="ECO:0007669"/>
    <property type="project" value="InterPro"/>
</dbReference>
<evidence type="ECO:0000256" key="2">
    <source>
        <dbReference type="ARBA" id="ARBA00022829"/>
    </source>
</evidence>
<feature type="region of interest" description="Disordered" evidence="4">
    <location>
        <begin position="343"/>
        <end position="412"/>
    </location>
</feature>
<name>A0A7J6WHR4_THATH</name>
<dbReference type="Pfam" id="PF07557">
    <property type="entry name" value="Shugoshin_C"/>
    <property type="match status" value="1"/>
</dbReference>
<dbReference type="Proteomes" id="UP000554482">
    <property type="component" value="Unassembled WGS sequence"/>
</dbReference>
<evidence type="ECO:0000313" key="7">
    <source>
        <dbReference type="Proteomes" id="UP000554482"/>
    </source>
</evidence>
<evidence type="ECO:0000259" key="5">
    <source>
        <dbReference type="Pfam" id="PF07557"/>
    </source>
</evidence>
<organism evidence="6 7">
    <name type="scientific">Thalictrum thalictroides</name>
    <name type="common">Rue-anemone</name>
    <name type="synonym">Anemone thalictroides</name>
    <dbReference type="NCBI Taxonomy" id="46969"/>
    <lineage>
        <taxon>Eukaryota</taxon>
        <taxon>Viridiplantae</taxon>
        <taxon>Streptophyta</taxon>
        <taxon>Embryophyta</taxon>
        <taxon>Tracheophyta</taxon>
        <taxon>Spermatophyta</taxon>
        <taxon>Magnoliopsida</taxon>
        <taxon>Ranunculales</taxon>
        <taxon>Ranunculaceae</taxon>
        <taxon>Thalictroideae</taxon>
        <taxon>Thalictrum</taxon>
    </lineage>
</organism>
<keyword evidence="2" id="KW-0159">Chromosome partition</keyword>
<dbReference type="OrthoDB" id="770508at2759"/>
<dbReference type="InterPro" id="IPR044693">
    <property type="entry name" value="SGO_plant"/>
</dbReference>
<comment type="similarity">
    <text evidence="1">Belongs to the shugoshin family.</text>
</comment>
<comment type="caution">
    <text evidence="6">The sequence shown here is derived from an EMBL/GenBank/DDBJ whole genome shotgun (WGS) entry which is preliminary data.</text>
</comment>